<dbReference type="EC" id="1.11.1.5" evidence="11"/>
<evidence type="ECO:0000256" key="5">
    <source>
        <dbReference type="ARBA" id="ARBA00022764"/>
    </source>
</evidence>
<keyword evidence="5" id="KW-0574">Periplasm</keyword>
<dbReference type="PIRSF" id="PIRSF000294">
    <property type="entry name" value="Cytochrome-c_peroxidase"/>
    <property type="match status" value="1"/>
</dbReference>
<comment type="subcellular location">
    <subcellularLocation>
        <location evidence="1">Periplasm</location>
    </subcellularLocation>
</comment>
<keyword evidence="3 8" id="KW-0479">Metal-binding</keyword>
<organism evidence="11 12">
    <name type="scientific">Roseateles saccharophilus</name>
    <name type="common">Pseudomonas saccharophila</name>
    <dbReference type="NCBI Taxonomy" id="304"/>
    <lineage>
        <taxon>Bacteria</taxon>
        <taxon>Pseudomonadati</taxon>
        <taxon>Pseudomonadota</taxon>
        <taxon>Betaproteobacteria</taxon>
        <taxon>Burkholderiales</taxon>
        <taxon>Sphaerotilaceae</taxon>
        <taxon>Roseateles</taxon>
    </lineage>
</organism>
<feature type="signal peptide" evidence="9">
    <location>
        <begin position="1"/>
        <end position="19"/>
    </location>
</feature>
<evidence type="ECO:0000256" key="9">
    <source>
        <dbReference type="SAM" id="SignalP"/>
    </source>
</evidence>
<keyword evidence="12" id="KW-1185">Reference proteome</keyword>
<dbReference type="EMBL" id="JAVDXU010000001">
    <property type="protein sequence ID" value="MDR7268609.1"/>
    <property type="molecule type" value="Genomic_DNA"/>
</dbReference>
<dbReference type="PROSITE" id="PS51007">
    <property type="entry name" value="CYTC"/>
    <property type="match status" value="2"/>
</dbReference>
<reference evidence="11 12" key="1">
    <citation type="submission" date="2023-07" db="EMBL/GenBank/DDBJ databases">
        <title>Sorghum-associated microbial communities from plants grown in Nebraska, USA.</title>
        <authorList>
            <person name="Schachtman D."/>
        </authorList>
    </citation>
    <scope>NUCLEOTIDE SEQUENCE [LARGE SCALE GENOMIC DNA]</scope>
    <source>
        <strain evidence="11 12">BE314</strain>
    </source>
</reference>
<accession>A0ABU1YID5</accession>
<dbReference type="InterPro" id="IPR051395">
    <property type="entry name" value="Cytochrome_c_Peroxidase/MauG"/>
</dbReference>
<dbReference type="InterPro" id="IPR004852">
    <property type="entry name" value="Di-haem_cyt_c_peroxidsae"/>
</dbReference>
<gene>
    <name evidence="11" type="ORF">J2X20_001238</name>
</gene>
<feature type="domain" description="Cytochrome c" evidence="10">
    <location>
        <begin position="235"/>
        <end position="398"/>
    </location>
</feature>
<name>A0ABU1YID5_ROSSA</name>
<evidence type="ECO:0000259" key="10">
    <source>
        <dbReference type="PROSITE" id="PS51007"/>
    </source>
</evidence>
<dbReference type="Proteomes" id="UP001180453">
    <property type="component" value="Unassembled WGS sequence"/>
</dbReference>
<dbReference type="InterPro" id="IPR009056">
    <property type="entry name" value="Cyt_c-like_dom"/>
</dbReference>
<dbReference type="InterPro" id="IPR026259">
    <property type="entry name" value="MauG/Cytc_peroxidase"/>
</dbReference>
<feature type="domain" description="Cytochrome c" evidence="10">
    <location>
        <begin position="54"/>
        <end position="216"/>
    </location>
</feature>
<keyword evidence="4 9" id="KW-0732">Signal</keyword>
<evidence type="ECO:0000256" key="4">
    <source>
        <dbReference type="ARBA" id="ARBA00022729"/>
    </source>
</evidence>
<feature type="chain" id="PRO_5047494017" evidence="9">
    <location>
        <begin position="20"/>
        <end position="408"/>
    </location>
</feature>
<dbReference type="PANTHER" id="PTHR30600:SF10">
    <property type="entry name" value="BLL6722 PROTEIN"/>
    <property type="match status" value="1"/>
</dbReference>
<keyword evidence="7 8" id="KW-0408">Iron</keyword>
<dbReference type="InterPro" id="IPR036909">
    <property type="entry name" value="Cyt_c-like_dom_sf"/>
</dbReference>
<dbReference type="Gene3D" id="1.10.760.10">
    <property type="entry name" value="Cytochrome c-like domain"/>
    <property type="match status" value="2"/>
</dbReference>
<evidence type="ECO:0000313" key="12">
    <source>
        <dbReference type="Proteomes" id="UP001180453"/>
    </source>
</evidence>
<evidence type="ECO:0000256" key="8">
    <source>
        <dbReference type="PROSITE-ProRule" id="PRU00433"/>
    </source>
</evidence>
<proteinExistence type="predicted"/>
<dbReference type="SUPFAM" id="SSF46626">
    <property type="entry name" value="Cytochrome c"/>
    <property type="match status" value="2"/>
</dbReference>
<dbReference type="GO" id="GO:0004130">
    <property type="term" value="F:cytochrome-c peroxidase activity"/>
    <property type="evidence" value="ECO:0007669"/>
    <property type="project" value="UniProtKB-EC"/>
</dbReference>
<keyword evidence="2 8" id="KW-0349">Heme</keyword>
<evidence type="ECO:0000256" key="1">
    <source>
        <dbReference type="ARBA" id="ARBA00004418"/>
    </source>
</evidence>
<dbReference type="Pfam" id="PF03150">
    <property type="entry name" value="CCP_MauG"/>
    <property type="match status" value="1"/>
</dbReference>
<evidence type="ECO:0000256" key="6">
    <source>
        <dbReference type="ARBA" id="ARBA00023002"/>
    </source>
</evidence>
<dbReference type="PANTHER" id="PTHR30600">
    <property type="entry name" value="CYTOCHROME C PEROXIDASE-RELATED"/>
    <property type="match status" value="1"/>
</dbReference>
<evidence type="ECO:0000256" key="7">
    <source>
        <dbReference type="ARBA" id="ARBA00023004"/>
    </source>
</evidence>
<evidence type="ECO:0000313" key="11">
    <source>
        <dbReference type="EMBL" id="MDR7268609.1"/>
    </source>
</evidence>
<protein>
    <submittedName>
        <fullName evidence="11">Cytochrome c peroxidase</fullName>
        <ecNumber evidence="11">1.11.1.5</ecNumber>
    </submittedName>
</protein>
<sequence length="408" mass="43103">MKATLWLALAALLPLAAAASGWTEAERTTLASLHIGKLPATPADASNAVEASPEAAALGKRLFFDTRLSANGRVACASCHAPERGFQDGRPLGQGLATGSRRTMPIAAASHGRWFFWDGRKDSLWSQALGPLEDGAEHGANRVQLVRLLAGGYRRDYEAVFGPLPALAGLPAAASPLGTPAEREAWTRLPAAQQDAVNRAFANLGKAIAAYERGLMPGETRLDRYIAGDASALSAQEVRGLRLFIGKAQCVSCHAGPLLSDQHFHNTGVAPRNPLQPDRGRAPAVARAQADPFNCLGPFSDTPPGGCAELSFIATDDERMEGAFKTPGLRNVAERAPFMHAGQIATLEDVVVHYVAAPDAAVGRSELARADRRRAERRPIALNAAEAADLVALLRALSGPICERGKPC</sequence>
<comment type="caution">
    <text evidence="11">The sequence shown here is derived from an EMBL/GenBank/DDBJ whole genome shotgun (WGS) entry which is preliminary data.</text>
</comment>
<dbReference type="RefSeq" id="WP_310262371.1">
    <property type="nucleotide sequence ID" value="NZ_JAVDXU010000001.1"/>
</dbReference>
<evidence type="ECO:0000256" key="2">
    <source>
        <dbReference type="ARBA" id="ARBA00022617"/>
    </source>
</evidence>
<evidence type="ECO:0000256" key="3">
    <source>
        <dbReference type="ARBA" id="ARBA00022723"/>
    </source>
</evidence>
<keyword evidence="6 11" id="KW-0560">Oxidoreductase</keyword>
<keyword evidence="11" id="KW-0575">Peroxidase</keyword>